<dbReference type="AlphaFoldDB" id="A0A419DG46"/>
<gene>
    <name evidence="3" type="ORF">C4544_01160</name>
</gene>
<dbReference type="EMBL" id="QZJW01000005">
    <property type="protein sequence ID" value="RJO62091.1"/>
    <property type="molecule type" value="Genomic_DNA"/>
</dbReference>
<feature type="compositionally biased region" description="Basic and acidic residues" evidence="1">
    <location>
        <begin position="363"/>
        <end position="378"/>
    </location>
</feature>
<keyword evidence="2" id="KW-0812">Transmembrane</keyword>
<evidence type="ECO:0000313" key="4">
    <source>
        <dbReference type="Proteomes" id="UP000285655"/>
    </source>
</evidence>
<protein>
    <recommendedName>
        <fullName evidence="5">Baseplate protein J-like domain-containing protein</fullName>
    </recommendedName>
</protein>
<comment type="caution">
    <text evidence="3">The sequence shown here is derived from an EMBL/GenBank/DDBJ whole genome shotgun (WGS) entry which is preliminary data.</text>
</comment>
<evidence type="ECO:0008006" key="5">
    <source>
        <dbReference type="Google" id="ProtNLM"/>
    </source>
</evidence>
<evidence type="ECO:0000313" key="3">
    <source>
        <dbReference type="EMBL" id="RJO62091.1"/>
    </source>
</evidence>
<feature type="transmembrane region" description="Helical" evidence="2">
    <location>
        <begin position="158"/>
        <end position="177"/>
    </location>
</feature>
<evidence type="ECO:0000256" key="1">
    <source>
        <dbReference type="SAM" id="MobiDB-lite"/>
    </source>
</evidence>
<dbReference type="Proteomes" id="UP000285655">
    <property type="component" value="Unassembled WGS sequence"/>
</dbReference>
<sequence length="536" mass="58301">MDNKILYLEIDEEITSVIDRLKKTSETEVHLVVPKEAALLQSIVNLKLLKKQADALGKEIQIITHDKVGRNLAEQVGIHSASKMGEKPEPIVREEPEAEKEIQYKEEPVVEDTKEVVFKKGAVLGDDKKKGTETPADDKGTEKKKVKDLLPKFPRKKFIIISSLAGVLLFAFLYIYVPMTNVKLRVLSEKQDMKTDFLIDKGADNVDSSSGKIPGNLISVEKTVTKEYQATGTKNIGNKAQGTITVKNTYSTLSQTLVAGTRFEANGLVFRTQSDVDVPGYSDSGGGDITAGTANVSVIADSAGDNYNISSSSFKIPAFAGTAKYDKITGSSAGSMSGGSTKEVKVVSASDISNARNSFGDNAKNEVKKEGQGKMDKDETIDEKAEEINVGALNVSKSEGDEADKFTVSANASYKALAYKKDDLSKMVYDSLKEKTGPGKQIMEDKLETVELNITDVNLNAGTISGEASAVLHLGAKIDEGKLKTEISGDKEAKTKEYLENLDGVESVQIDYFPGFFKRTSRLKSHIYVKIEFAEK</sequence>
<accession>A0A419DG46</accession>
<proteinExistence type="predicted"/>
<keyword evidence="2" id="KW-1133">Transmembrane helix</keyword>
<organism evidence="3 4">
    <name type="scientific">candidate division WS5 bacterium</name>
    <dbReference type="NCBI Taxonomy" id="2093353"/>
    <lineage>
        <taxon>Bacteria</taxon>
        <taxon>candidate division WS5</taxon>
    </lineage>
</organism>
<keyword evidence="2" id="KW-0472">Membrane</keyword>
<evidence type="ECO:0000256" key="2">
    <source>
        <dbReference type="SAM" id="Phobius"/>
    </source>
</evidence>
<name>A0A419DG46_9BACT</name>
<reference evidence="3 4" key="1">
    <citation type="journal article" date="2017" name="ISME J.">
        <title>Energy and carbon metabolisms in a deep terrestrial subsurface fluid microbial community.</title>
        <authorList>
            <person name="Momper L."/>
            <person name="Jungbluth S.P."/>
            <person name="Lee M.D."/>
            <person name="Amend J.P."/>
        </authorList>
    </citation>
    <scope>NUCLEOTIDE SEQUENCE [LARGE SCALE GENOMIC DNA]</scope>
    <source>
        <strain evidence="3">SURF_29</strain>
    </source>
</reference>
<feature type="region of interest" description="Disordered" evidence="1">
    <location>
        <begin position="357"/>
        <end position="378"/>
    </location>
</feature>